<dbReference type="InterPro" id="IPR002156">
    <property type="entry name" value="RNaseH_domain"/>
</dbReference>
<dbReference type="PANTHER" id="PTHR41694">
    <property type="entry name" value="ENDOGENOUS RETROVIRUS GROUP K MEMBER POL PROTEIN"/>
    <property type="match status" value="1"/>
</dbReference>
<dbReference type="PROSITE" id="PS50879">
    <property type="entry name" value="RNASE_H_1"/>
    <property type="match status" value="1"/>
</dbReference>
<evidence type="ECO:0000256" key="9">
    <source>
        <dbReference type="ARBA" id="ARBA00023125"/>
    </source>
</evidence>
<dbReference type="Proteomes" id="UP000269221">
    <property type="component" value="Unassembled WGS sequence"/>
</dbReference>
<dbReference type="InterPro" id="IPR012337">
    <property type="entry name" value="RNaseH-like_sf"/>
</dbReference>
<evidence type="ECO:0000313" key="17">
    <source>
        <dbReference type="Proteomes" id="UP000269221"/>
    </source>
</evidence>
<evidence type="ECO:0000313" key="16">
    <source>
        <dbReference type="EMBL" id="RMC06403.1"/>
    </source>
</evidence>
<reference evidence="16 17" key="1">
    <citation type="submission" date="2018-07" db="EMBL/GenBank/DDBJ databases">
        <title>A high quality draft genome assembly of the barn swallow (H. rustica rustica).</title>
        <authorList>
            <person name="Formenti G."/>
            <person name="Chiara M."/>
            <person name="Poveda L."/>
            <person name="Francoijs K.-J."/>
            <person name="Bonisoli-Alquati A."/>
            <person name="Canova L."/>
            <person name="Gianfranceschi L."/>
            <person name="Horner D.S."/>
            <person name="Saino N."/>
        </authorList>
    </citation>
    <scope>NUCLEOTIDE SEQUENCE [LARGE SCALE GENOMIC DNA]</scope>
    <source>
        <strain evidence="16">Chelidonia</strain>
        <tissue evidence="16">Blood</tissue>
    </source>
</reference>
<keyword evidence="2" id="KW-0548">Nucleotidyltransferase</keyword>
<evidence type="ECO:0000256" key="6">
    <source>
        <dbReference type="ARBA" id="ARBA00022801"/>
    </source>
</evidence>
<keyword evidence="17" id="KW-1185">Reference proteome</keyword>
<evidence type="ECO:0000256" key="12">
    <source>
        <dbReference type="SAM" id="MobiDB-lite"/>
    </source>
</evidence>
<evidence type="ECO:0000256" key="1">
    <source>
        <dbReference type="ARBA" id="ARBA00022679"/>
    </source>
</evidence>
<dbReference type="GO" id="GO:0008270">
    <property type="term" value="F:zinc ion binding"/>
    <property type="evidence" value="ECO:0007669"/>
    <property type="project" value="UniProtKB-KW"/>
</dbReference>
<dbReference type="InterPro" id="IPR043128">
    <property type="entry name" value="Rev_trsase/Diguanyl_cyclase"/>
</dbReference>
<feature type="chain" id="PRO_5018210674" evidence="13">
    <location>
        <begin position="33"/>
        <end position="657"/>
    </location>
</feature>
<keyword evidence="6" id="KW-0378">Hydrolase</keyword>
<dbReference type="SUPFAM" id="SSF56672">
    <property type="entry name" value="DNA/RNA polymerases"/>
    <property type="match status" value="1"/>
</dbReference>
<dbReference type="PROSITE" id="PS50876">
    <property type="entry name" value="ZF_INTEGRASE"/>
    <property type="match status" value="1"/>
</dbReference>
<keyword evidence="13" id="KW-0732">Signal</keyword>
<name>A0A3M0JZP0_HIRRU</name>
<evidence type="ECO:0000256" key="7">
    <source>
        <dbReference type="ARBA" id="ARBA00022833"/>
    </source>
</evidence>
<keyword evidence="9" id="KW-0238">DNA-binding</keyword>
<feature type="domain" description="RNase H type-1" evidence="15">
    <location>
        <begin position="412"/>
        <end position="549"/>
    </location>
</feature>
<sequence>MELAQTGFFTPRNQHLILGVLVALSLSLPVDGWVVPQPKANVWATLAKAMNQDHICLSATSANNHLSTCLVGIPFRLNEFPPIFLQKMRSANQVRSNYLSPEFRYNTYPVRNPFAFWVQYLQGLLSLSSDPTDLELLGSVNASFCIKFVYTPPKGQEQNYRHVRPVNMPDDWCEDTVEVTRPTSFGINHVTMPSDEDHEEEGLELEEVLEGTPEDEERNPDEEEHGLRLRFTEGLLLKDNNWKFVLVNIDEQGTWPKIEGFELQEDKVQQMPPWKYLGLEIGKRTIVLQKLEIKAKIKTLADVHQLCGALNWPSKVQKTRPQELVAELIRKARVRIRELAGYDFECIHIPTGLRWSQITKAMLEHLLQENEALQFALDSFTGQISIHRPAHKIFHQDAKFTLSLKSVQSRKPLEALTVFTDTSRRSHKSVMTWKDPQTQQWEADITKVEGSPQVAELAAVVRAFETFPEPFNLIMDSAYVPGVVSRAEQAILHEVTNTALFELFSKLVKLISHREQPFFVMHMRSHTDLPGFIAEGNRRADTLAAPAAMAPLPSIFEQAKLSHQLFHQNAPGLVRRFHITREQAKAIVATCPSCNQHTLPTLSEGVNPRGLKSCEVWQTDMTHVPNSADQNMCMSLWTPFPVQSLLLPTQGRKPRMP</sequence>
<dbReference type="Gene3D" id="1.10.10.200">
    <property type="match status" value="1"/>
</dbReference>
<accession>A0A3M0JZP0</accession>
<protein>
    <submittedName>
        <fullName evidence="16">Uncharacterized protein</fullName>
    </submittedName>
</protein>
<dbReference type="Pfam" id="PF00075">
    <property type="entry name" value="RNase_H"/>
    <property type="match status" value="1"/>
</dbReference>
<evidence type="ECO:0000256" key="2">
    <source>
        <dbReference type="ARBA" id="ARBA00022695"/>
    </source>
</evidence>
<feature type="domain" description="Integrase-type" evidence="14">
    <location>
        <begin position="554"/>
        <end position="595"/>
    </location>
</feature>
<feature type="compositionally biased region" description="Acidic residues" evidence="12">
    <location>
        <begin position="194"/>
        <end position="224"/>
    </location>
</feature>
<evidence type="ECO:0000256" key="10">
    <source>
        <dbReference type="ARBA" id="ARBA00023268"/>
    </source>
</evidence>
<evidence type="ECO:0000256" key="4">
    <source>
        <dbReference type="ARBA" id="ARBA00022723"/>
    </source>
</evidence>
<dbReference type="GO" id="GO:0003677">
    <property type="term" value="F:DNA binding"/>
    <property type="evidence" value="ECO:0007669"/>
    <property type="project" value="UniProtKB-KW"/>
</dbReference>
<dbReference type="SUPFAM" id="SSF46919">
    <property type="entry name" value="N-terminal Zn binding domain of HIV integrase"/>
    <property type="match status" value="1"/>
</dbReference>
<gene>
    <name evidence="16" type="ORF">DUI87_15837</name>
</gene>
<evidence type="ECO:0000256" key="3">
    <source>
        <dbReference type="ARBA" id="ARBA00022722"/>
    </source>
</evidence>
<dbReference type="InterPro" id="IPR017856">
    <property type="entry name" value="Integrase-like_N"/>
</dbReference>
<comment type="caution">
    <text evidence="16">The sequence shown here is derived from an EMBL/GenBank/DDBJ whole genome shotgun (WGS) entry which is preliminary data.</text>
</comment>
<evidence type="ECO:0000259" key="14">
    <source>
        <dbReference type="PROSITE" id="PS50876"/>
    </source>
</evidence>
<dbReference type="OrthoDB" id="9386368at2759"/>
<dbReference type="Pfam" id="PF02022">
    <property type="entry name" value="Integrase_Zn"/>
    <property type="match status" value="1"/>
</dbReference>
<proteinExistence type="predicted"/>
<dbReference type="SUPFAM" id="SSF53098">
    <property type="entry name" value="Ribonuclease H-like"/>
    <property type="match status" value="1"/>
</dbReference>
<evidence type="ECO:0000256" key="5">
    <source>
        <dbReference type="ARBA" id="ARBA00022759"/>
    </source>
</evidence>
<feature type="region of interest" description="Disordered" evidence="12">
    <location>
        <begin position="186"/>
        <end position="224"/>
    </location>
</feature>
<keyword evidence="10" id="KW-0511">Multifunctional enzyme</keyword>
<keyword evidence="5" id="KW-0255">Endonuclease</keyword>
<organism evidence="16 17">
    <name type="scientific">Hirundo rustica rustica</name>
    <dbReference type="NCBI Taxonomy" id="333673"/>
    <lineage>
        <taxon>Eukaryota</taxon>
        <taxon>Metazoa</taxon>
        <taxon>Chordata</taxon>
        <taxon>Craniata</taxon>
        <taxon>Vertebrata</taxon>
        <taxon>Euteleostomi</taxon>
        <taxon>Archelosauria</taxon>
        <taxon>Archosauria</taxon>
        <taxon>Dinosauria</taxon>
        <taxon>Saurischia</taxon>
        <taxon>Theropoda</taxon>
        <taxon>Coelurosauria</taxon>
        <taxon>Aves</taxon>
        <taxon>Neognathae</taxon>
        <taxon>Neoaves</taxon>
        <taxon>Telluraves</taxon>
        <taxon>Australaves</taxon>
        <taxon>Passeriformes</taxon>
        <taxon>Sylvioidea</taxon>
        <taxon>Hirundinidae</taxon>
        <taxon>Hirundo</taxon>
    </lineage>
</organism>
<dbReference type="AlphaFoldDB" id="A0A3M0JZP0"/>
<dbReference type="InterPro" id="IPR036397">
    <property type="entry name" value="RNaseH_sf"/>
</dbReference>
<keyword evidence="8" id="KW-0695">RNA-directed DNA polymerase</keyword>
<evidence type="ECO:0000256" key="8">
    <source>
        <dbReference type="ARBA" id="ARBA00022918"/>
    </source>
</evidence>
<dbReference type="GO" id="GO:0003964">
    <property type="term" value="F:RNA-directed DNA polymerase activity"/>
    <property type="evidence" value="ECO:0007669"/>
    <property type="project" value="UniProtKB-KW"/>
</dbReference>
<dbReference type="GO" id="GO:0035613">
    <property type="term" value="F:RNA stem-loop binding"/>
    <property type="evidence" value="ECO:0007669"/>
    <property type="project" value="TreeGrafter"/>
</dbReference>
<evidence type="ECO:0000256" key="11">
    <source>
        <dbReference type="PROSITE-ProRule" id="PRU00450"/>
    </source>
</evidence>
<dbReference type="GO" id="GO:0004523">
    <property type="term" value="F:RNA-DNA hybrid ribonuclease activity"/>
    <property type="evidence" value="ECO:0007669"/>
    <property type="project" value="InterPro"/>
</dbReference>
<dbReference type="InterPro" id="IPR043502">
    <property type="entry name" value="DNA/RNA_pol_sf"/>
</dbReference>
<dbReference type="InterPro" id="IPR003308">
    <property type="entry name" value="Integrase_Zn-bd_dom_N"/>
</dbReference>
<dbReference type="PANTHER" id="PTHR41694:SF4">
    <property type="entry name" value="ENDOGENOUS RETROVIRUS GROUP K MEMBER 10 POL PROTEIN-RELATED"/>
    <property type="match status" value="1"/>
</dbReference>
<dbReference type="Gene3D" id="3.30.70.270">
    <property type="match status" value="1"/>
</dbReference>
<dbReference type="EMBL" id="QRBI01000120">
    <property type="protein sequence ID" value="RMC06403.1"/>
    <property type="molecule type" value="Genomic_DNA"/>
</dbReference>
<keyword evidence="7" id="KW-0862">Zinc</keyword>
<evidence type="ECO:0000259" key="15">
    <source>
        <dbReference type="PROSITE" id="PS50879"/>
    </source>
</evidence>
<feature type="signal peptide" evidence="13">
    <location>
        <begin position="1"/>
        <end position="32"/>
    </location>
</feature>
<keyword evidence="4" id="KW-0479">Metal-binding</keyword>
<keyword evidence="11" id="KW-0863">Zinc-finger</keyword>
<keyword evidence="1" id="KW-0808">Transferase</keyword>
<keyword evidence="3" id="KW-0540">Nuclease</keyword>
<dbReference type="Gene3D" id="3.30.420.10">
    <property type="entry name" value="Ribonuclease H-like superfamily/Ribonuclease H"/>
    <property type="match status" value="1"/>
</dbReference>
<dbReference type="STRING" id="333673.A0A3M0JZP0"/>
<evidence type="ECO:0000256" key="13">
    <source>
        <dbReference type="SAM" id="SignalP"/>
    </source>
</evidence>